<sequence length="187" mass="19653">MSSPPALSLEDYDEIASAVMETERGRWFLAEFARRNRAADTAAVLEALAAVEARLSGRTASAPEAEEAARRVASALETATQVRASLKNTDADAVEGLRAVEDDLTKALRALGAPQAAALVALAAPGVAEPAKTVEPPAEPRIDRPAERPAPAAPPRAASAWREPPPPVRPRPLLDRLSAAEKAILFA</sequence>
<dbReference type="AlphaFoldDB" id="A0A9E6R8X1"/>
<evidence type="ECO:0000313" key="2">
    <source>
        <dbReference type="EMBL" id="QZN99474.1"/>
    </source>
</evidence>
<gene>
    <name evidence="2" type="ORF">K6K41_22605</name>
</gene>
<dbReference type="KEGG" id="cmet:K6K41_22605"/>
<feature type="region of interest" description="Disordered" evidence="1">
    <location>
        <begin position="128"/>
        <end position="173"/>
    </location>
</feature>
<organism evidence="2 3">
    <name type="scientific">Chenggangzhangella methanolivorans</name>
    <dbReference type="NCBI Taxonomy" id="1437009"/>
    <lineage>
        <taxon>Bacteria</taxon>
        <taxon>Pseudomonadati</taxon>
        <taxon>Pseudomonadota</taxon>
        <taxon>Alphaproteobacteria</taxon>
        <taxon>Hyphomicrobiales</taxon>
        <taxon>Methylopilaceae</taxon>
        <taxon>Chenggangzhangella</taxon>
    </lineage>
</organism>
<dbReference type="EMBL" id="CP081869">
    <property type="protein sequence ID" value="QZN99474.1"/>
    <property type="molecule type" value="Genomic_DNA"/>
</dbReference>
<keyword evidence="3" id="KW-1185">Reference proteome</keyword>
<feature type="compositionally biased region" description="Basic and acidic residues" evidence="1">
    <location>
        <begin position="138"/>
        <end position="147"/>
    </location>
</feature>
<reference evidence="2" key="1">
    <citation type="submission" date="2021-08" db="EMBL/GenBank/DDBJ databases">
        <authorList>
            <person name="Zhang H."/>
            <person name="Xu M."/>
            <person name="Yu Z."/>
            <person name="Yang L."/>
            <person name="Cai Y."/>
        </authorList>
    </citation>
    <scope>NUCLEOTIDE SEQUENCE</scope>
    <source>
        <strain evidence="2">CHL1</strain>
    </source>
</reference>
<dbReference type="RefSeq" id="WP_261402553.1">
    <property type="nucleotide sequence ID" value="NZ_CP081869.1"/>
</dbReference>
<evidence type="ECO:0000256" key="1">
    <source>
        <dbReference type="SAM" id="MobiDB-lite"/>
    </source>
</evidence>
<proteinExistence type="predicted"/>
<name>A0A9E6R8X1_9HYPH</name>
<accession>A0A9E6R8X1</accession>
<dbReference type="Proteomes" id="UP000825701">
    <property type="component" value="Chromosome"/>
</dbReference>
<protein>
    <submittedName>
        <fullName evidence="2">Uncharacterized protein</fullName>
    </submittedName>
</protein>
<evidence type="ECO:0000313" key="3">
    <source>
        <dbReference type="Proteomes" id="UP000825701"/>
    </source>
</evidence>